<keyword evidence="8" id="KW-1003">Cell membrane</keyword>
<dbReference type="Proteomes" id="UP000509429">
    <property type="component" value="Chromosome"/>
</dbReference>
<dbReference type="RefSeq" id="WP_174605988.1">
    <property type="nucleotide sequence ID" value="NZ_CP054490.1"/>
</dbReference>
<keyword evidence="7 8" id="KW-0066">ATP synthesis</keyword>
<evidence type="ECO:0000256" key="8">
    <source>
        <dbReference type="HAMAP-Rule" id="MF_01416"/>
    </source>
</evidence>
<evidence type="ECO:0000256" key="7">
    <source>
        <dbReference type="ARBA" id="ARBA00023310"/>
    </source>
</evidence>
<dbReference type="KEGG" id="reo:HUE58_05445"/>
<evidence type="ECO:0000313" key="10">
    <source>
        <dbReference type="Proteomes" id="UP000509429"/>
    </source>
</evidence>
<evidence type="ECO:0000256" key="5">
    <source>
        <dbReference type="ARBA" id="ARBA00023136"/>
    </source>
</evidence>
<dbReference type="InterPro" id="IPR026015">
    <property type="entry name" value="ATP_synth_OSCP/delta_N_sf"/>
</dbReference>
<dbReference type="PROSITE" id="PS00389">
    <property type="entry name" value="ATPASE_DELTA"/>
    <property type="match status" value="1"/>
</dbReference>
<keyword evidence="10" id="KW-1185">Reference proteome</keyword>
<evidence type="ECO:0000256" key="6">
    <source>
        <dbReference type="ARBA" id="ARBA00023196"/>
    </source>
</evidence>
<evidence type="ECO:0000256" key="4">
    <source>
        <dbReference type="ARBA" id="ARBA00023065"/>
    </source>
</evidence>
<dbReference type="Pfam" id="PF00213">
    <property type="entry name" value="OSCP"/>
    <property type="match status" value="1"/>
</dbReference>
<dbReference type="SUPFAM" id="SSF47928">
    <property type="entry name" value="N-terminal domain of the delta subunit of the F1F0-ATP synthase"/>
    <property type="match status" value="1"/>
</dbReference>
<organism evidence="9 10">
    <name type="scientific">Candidatus Ruthia endofausta</name>
    <dbReference type="NCBI Taxonomy" id="2738852"/>
    <lineage>
        <taxon>Bacteria</taxon>
        <taxon>Pseudomonadati</taxon>
        <taxon>Pseudomonadota</taxon>
        <taxon>Gammaproteobacteria</taxon>
        <taxon>Candidatus Pseudothioglobaceae</taxon>
        <taxon>Candidatus Ruthturnera</taxon>
    </lineage>
</organism>
<evidence type="ECO:0000256" key="3">
    <source>
        <dbReference type="ARBA" id="ARBA00022781"/>
    </source>
</evidence>
<dbReference type="InterPro" id="IPR000711">
    <property type="entry name" value="ATPase_OSCP/dsu"/>
</dbReference>
<dbReference type="NCBIfam" id="TIGR01145">
    <property type="entry name" value="ATP_synt_delta"/>
    <property type="match status" value="1"/>
</dbReference>
<sequence length="183" mass="20537">MELTVIAKPYANAIFELAQQDKSHLQWKMVLDTGAQLLIDEQLRKLIASPDVLKQDKLSTIKALLKSILARELSEHEATFIGMLLDNNRTNALPSIATLFESLMNTTNDVKMFNVISAYQLSKPEKKQIVSDLENQYNKVVSIDTTIDKDLVGGVIVKDGDKVIDMSIKAQVDELRLRLSITH</sequence>
<keyword evidence="4 8" id="KW-0406">Ion transport</keyword>
<proteinExistence type="inferred from homology"/>
<dbReference type="PRINTS" id="PR00125">
    <property type="entry name" value="ATPASEDELTA"/>
</dbReference>
<dbReference type="GO" id="GO:0045259">
    <property type="term" value="C:proton-transporting ATP synthase complex"/>
    <property type="evidence" value="ECO:0007669"/>
    <property type="project" value="UniProtKB-KW"/>
</dbReference>
<dbReference type="AlphaFoldDB" id="A0A6N0HQN4"/>
<dbReference type="Gene3D" id="1.10.520.20">
    <property type="entry name" value="N-terminal domain of the delta subunit of the F1F0-ATP synthase"/>
    <property type="match status" value="1"/>
</dbReference>
<dbReference type="PANTHER" id="PTHR11910">
    <property type="entry name" value="ATP SYNTHASE DELTA CHAIN"/>
    <property type="match status" value="1"/>
</dbReference>
<protein>
    <recommendedName>
        <fullName evidence="8">ATP synthase subunit delta</fullName>
    </recommendedName>
    <alternativeName>
        <fullName evidence="8">ATP synthase F(1) sector subunit delta</fullName>
    </alternativeName>
    <alternativeName>
        <fullName evidence="8">F-type ATPase subunit delta</fullName>
        <shortName evidence="8">F-ATPase subunit delta</shortName>
    </alternativeName>
</protein>
<comment type="subcellular location">
    <subcellularLocation>
        <location evidence="8">Cell membrane</location>
        <topology evidence="8">Peripheral membrane protein</topology>
    </subcellularLocation>
    <subcellularLocation>
        <location evidence="1">Membrane</location>
    </subcellularLocation>
</comment>
<reference evidence="9 10" key="1">
    <citation type="submission" date="2020-05" db="EMBL/GenBank/DDBJ databases">
        <title>Horizontal transmission and recombination maintain forever young bacterial symbiont genomes.</title>
        <authorList>
            <person name="Russell S.L."/>
            <person name="Pepper-Tunick E."/>
            <person name="Svedberg J."/>
            <person name="Byrne A."/>
            <person name="Ruelas Castillo J."/>
            <person name="Vollmers C."/>
            <person name="Beinart R.A."/>
            <person name="Corbett-Detig R."/>
        </authorList>
    </citation>
    <scope>NUCLEOTIDE SEQUENCE [LARGE SCALE GENOMIC DNA]</scope>
    <source>
        <strain evidence="9">JDF_Ridge</strain>
    </source>
</reference>
<keyword evidence="2 8" id="KW-0813">Transport</keyword>
<dbReference type="GO" id="GO:0046933">
    <property type="term" value="F:proton-transporting ATP synthase activity, rotational mechanism"/>
    <property type="evidence" value="ECO:0007669"/>
    <property type="project" value="UniProtKB-UniRule"/>
</dbReference>
<dbReference type="NCBIfam" id="NF004402">
    <property type="entry name" value="PRK05758.2-2"/>
    <property type="match status" value="1"/>
</dbReference>
<comment type="function">
    <text evidence="8">This protein is part of the stalk that links CF(0) to CF(1). It either transmits conformational changes from CF(0) to CF(1) or is implicated in proton conduction.</text>
</comment>
<keyword evidence="6 8" id="KW-0139">CF(1)</keyword>
<accession>A0A6N0HQN4</accession>
<keyword evidence="5 8" id="KW-0472">Membrane</keyword>
<dbReference type="EMBL" id="CP054490">
    <property type="protein sequence ID" value="QKQ24551.1"/>
    <property type="molecule type" value="Genomic_DNA"/>
</dbReference>
<evidence type="ECO:0000256" key="1">
    <source>
        <dbReference type="ARBA" id="ARBA00004370"/>
    </source>
</evidence>
<comment type="function">
    <text evidence="8">F(1)F(0) ATP synthase produces ATP from ADP in the presence of a proton or sodium gradient. F-type ATPases consist of two structural domains, F(1) containing the extramembraneous catalytic core and F(0) containing the membrane proton channel, linked together by a central stalk and a peripheral stalk. During catalysis, ATP synthesis in the catalytic domain of F(1) is coupled via a rotary mechanism of the central stalk subunits to proton translocation.</text>
</comment>
<dbReference type="InterPro" id="IPR020781">
    <property type="entry name" value="ATPase_OSCP/d_CS"/>
</dbReference>
<gene>
    <name evidence="8" type="primary">atpH</name>
    <name evidence="9" type="ORF">HUE58_05445</name>
</gene>
<dbReference type="HAMAP" id="MF_01416">
    <property type="entry name" value="ATP_synth_delta_bact"/>
    <property type="match status" value="1"/>
</dbReference>
<dbReference type="GO" id="GO:0005886">
    <property type="term" value="C:plasma membrane"/>
    <property type="evidence" value="ECO:0007669"/>
    <property type="project" value="UniProtKB-SubCell"/>
</dbReference>
<name>A0A6N0HQN4_9GAMM</name>
<comment type="similarity">
    <text evidence="8">Belongs to the ATPase delta chain family.</text>
</comment>
<evidence type="ECO:0000256" key="2">
    <source>
        <dbReference type="ARBA" id="ARBA00022448"/>
    </source>
</evidence>
<evidence type="ECO:0000313" key="9">
    <source>
        <dbReference type="EMBL" id="QKQ24551.1"/>
    </source>
</evidence>
<keyword evidence="3 8" id="KW-0375">Hydrogen ion transport</keyword>